<evidence type="ECO:0000313" key="2">
    <source>
        <dbReference type="Proteomes" id="UP001595528"/>
    </source>
</evidence>
<organism evidence="1 2">
    <name type="scientific">Marinibaculum pumilum</name>
    <dbReference type="NCBI Taxonomy" id="1766165"/>
    <lineage>
        <taxon>Bacteria</taxon>
        <taxon>Pseudomonadati</taxon>
        <taxon>Pseudomonadota</taxon>
        <taxon>Alphaproteobacteria</taxon>
        <taxon>Rhodospirillales</taxon>
        <taxon>Rhodospirillaceae</taxon>
        <taxon>Marinibaculum</taxon>
    </lineage>
</organism>
<keyword evidence="2" id="KW-1185">Reference proteome</keyword>
<dbReference type="Proteomes" id="UP001595528">
    <property type="component" value="Unassembled WGS sequence"/>
</dbReference>
<evidence type="ECO:0000313" key="1">
    <source>
        <dbReference type="EMBL" id="MFC3228094.1"/>
    </source>
</evidence>
<gene>
    <name evidence="1" type="ORF">ACFOGJ_12680</name>
</gene>
<accession>A0ABV7L0J6</accession>
<comment type="caution">
    <text evidence="1">The sequence shown here is derived from an EMBL/GenBank/DDBJ whole genome shotgun (WGS) entry which is preliminary data.</text>
</comment>
<proteinExistence type="predicted"/>
<dbReference type="EMBL" id="JBHRTR010000027">
    <property type="protein sequence ID" value="MFC3228094.1"/>
    <property type="molecule type" value="Genomic_DNA"/>
</dbReference>
<dbReference type="RefSeq" id="WP_379900882.1">
    <property type="nucleotide sequence ID" value="NZ_JBHRTR010000027.1"/>
</dbReference>
<name>A0ABV7L0J6_9PROT</name>
<sequence length="205" mass="21686">MTTAPASSRVTPLLLRQRLTADGAALQAFRAWTGAASGTRLPSLQDLEPLLASGHNAQFGIADLMPALGQFRYRVLGAALAALAGADCAGRIAGGAEDPSPAGRLDRAAFLESAFGERIVFSRRKMLRGSDAGRIFDRLVLPLRGAGRGMAAVLFAHHDGSVPPHRLAGPGDAHDRPKGHDEAIEELERVALAWVDCAHEFHRSA</sequence>
<reference evidence="2" key="1">
    <citation type="journal article" date="2019" name="Int. J. Syst. Evol. Microbiol.">
        <title>The Global Catalogue of Microorganisms (GCM) 10K type strain sequencing project: providing services to taxonomists for standard genome sequencing and annotation.</title>
        <authorList>
            <consortium name="The Broad Institute Genomics Platform"/>
            <consortium name="The Broad Institute Genome Sequencing Center for Infectious Disease"/>
            <person name="Wu L."/>
            <person name="Ma J."/>
        </authorList>
    </citation>
    <scope>NUCLEOTIDE SEQUENCE [LARGE SCALE GENOMIC DNA]</scope>
    <source>
        <strain evidence="2">KCTC 42964</strain>
    </source>
</reference>
<protein>
    <submittedName>
        <fullName evidence="1">Uncharacterized protein</fullName>
    </submittedName>
</protein>